<proteinExistence type="predicted"/>
<feature type="region of interest" description="Disordered" evidence="1">
    <location>
        <begin position="45"/>
        <end position="84"/>
    </location>
</feature>
<feature type="region of interest" description="Disordered" evidence="1">
    <location>
        <begin position="92"/>
        <end position="111"/>
    </location>
</feature>
<reference evidence="4" key="1">
    <citation type="submission" date="2016-10" db="EMBL/GenBank/DDBJ databases">
        <authorList>
            <person name="Varghese N."/>
            <person name="Submissions S."/>
        </authorList>
    </citation>
    <scope>NUCLEOTIDE SEQUENCE [LARGE SCALE GENOMIC DNA]</scope>
    <source>
        <strain evidence="4">K1</strain>
    </source>
</reference>
<protein>
    <submittedName>
        <fullName evidence="3">Gas vesicle protein</fullName>
    </submittedName>
</protein>
<dbReference type="OrthoDB" id="2697532at2"/>
<evidence type="ECO:0000313" key="4">
    <source>
        <dbReference type="Proteomes" id="UP000198979"/>
    </source>
</evidence>
<name>A0A1I0SM29_9BACL</name>
<gene>
    <name evidence="3" type="ORF">SAMN05216169_100390</name>
</gene>
<feature type="transmembrane region" description="Helical" evidence="2">
    <location>
        <begin position="6"/>
        <end position="25"/>
    </location>
</feature>
<feature type="compositionally biased region" description="Low complexity" evidence="1">
    <location>
        <begin position="65"/>
        <end position="76"/>
    </location>
</feature>
<keyword evidence="2" id="KW-0472">Membrane</keyword>
<accession>A0A1I0SM29</accession>
<dbReference type="EMBL" id="FOJQ01000003">
    <property type="protein sequence ID" value="SFA40487.1"/>
    <property type="molecule type" value="Genomic_DNA"/>
</dbReference>
<keyword evidence="2" id="KW-0812">Transmembrane</keyword>
<dbReference type="AlphaFoldDB" id="A0A1I0SM29"/>
<evidence type="ECO:0000256" key="2">
    <source>
        <dbReference type="SAM" id="Phobius"/>
    </source>
</evidence>
<organism evidence="3 4">
    <name type="scientific">Anoxybacillus pushchinoensis</name>
    <dbReference type="NCBI Taxonomy" id="150248"/>
    <lineage>
        <taxon>Bacteria</taxon>
        <taxon>Bacillati</taxon>
        <taxon>Bacillota</taxon>
        <taxon>Bacilli</taxon>
        <taxon>Bacillales</taxon>
        <taxon>Anoxybacillaceae</taxon>
        <taxon>Anoxybacillus</taxon>
    </lineage>
</organism>
<keyword evidence="4" id="KW-1185">Reference proteome</keyword>
<evidence type="ECO:0000256" key="1">
    <source>
        <dbReference type="SAM" id="MobiDB-lite"/>
    </source>
</evidence>
<dbReference type="Proteomes" id="UP000198979">
    <property type="component" value="Unassembled WGS sequence"/>
</dbReference>
<sequence>MSKNHSFLLGAIVGGIAGAATALFLSSEKGKQLLHESTIRGEQILHDLSGVKNEPSNVDQEEQKPFPSISIPLPSSDVEQSDVEQLLKETEQAVHDVEKRLNKGNDTHGEN</sequence>
<dbReference type="STRING" id="150248.SAMN05216169_100390"/>
<evidence type="ECO:0000313" key="3">
    <source>
        <dbReference type="EMBL" id="SFA40487.1"/>
    </source>
</evidence>
<keyword evidence="2" id="KW-1133">Transmembrane helix</keyword>
<dbReference type="RefSeq" id="WP_091700306.1">
    <property type="nucleotide sequence ID" value="NZ_FOJQ01000003.1"/>
</dbReference>